<organism evidence="4 5">
    <name type="scientific">Capnocytophaga ochracea</name>
    <dbReference type="NCBI Taxonomy" id="1018"/>
    <lineage>
        <taxon>Bacteria</taxon>
        <taxon>Pseudomonadati</taxon>
        <taxon>Bacteroidota</taxon>
        <taxon>Flavobacteriia</taxon>
        <taxon>Flavobacteriales</taxon>
        <taxon>Flavobacteriaceae</taxon>
        <taxon>Capnocytophaga</taxon>
    </lineage>
</organism>
<dbReference type="RefSeq" id="WP_181463682.1">
    <property type="nucleotide sequence ID" value="NZ_CAJPNJ010000017.1"/>
</dbReference>
<accession>A0A2X2SZV5</accession>
<dbReference type="GO" id="GO:0003677">
    <property type="term" value="F:DNA binding"/>
    <property type="evidence" value="ECO:0007669"/>
    <property type="project" value="UniProtKB-UniRule"/>
</dbReference>
<gene>
    <name evidence="4" type="ORF">NCTC11545_01089</name>
</gene>
<evidence type="ECO:0000313" key="5">
    <source>
        <dbReference type="Proteomes" id="UP000250169"/>
    </source>
</evidence>
<proteinExistence type="predicted"/>
<dbReference type="InterPro" id="IPR036271">
    <property type="entry name" value="Tet_transcr_reg_TetR-rel_C_sf"/>
</dbReference>
<evidence type="ECO:0000259" key="3">
    <source>
        <dbReference type="PROSITE" id="PS50977"/>
    </source>
</evidence>
<sequence length="203" mass="24421">MKEEIVKRALEEFMHYGFKSFTMDDLAHKLGMSKKTLYELFPSKTDLVESTLDYVLQMTCKNIENFVQGEGSVIENVFRNERTVQTTFNIKSGRPIWELQKYYSKTYERMDKEFIEADCLFVDKVMERGIQEGLFREDINLKFFKIFYTAVQRMKAQSELFPETEFSFWETIYTIIEYFFRILVNEKGLKELERVLKEVKDKR</sequence>
<dbReference type="AlphaFoldDB" id="A0A2X2SZV5"/>
<protein>
    <submittedName>
        <fullName evidence="4">Mycofactocin system transcriptional regulator</fullName>
    </submittedName>
</protein>
<evidence type="ECO:0000256" key="1">
    <source>
        <dbReference type="ARBA" id="ARBA00023125"/>
    </source>
</evidence>
<dbReference type="PRINTS" id="PR00455">
    <property type="entry name" value="HTHTETR"/>
</dbReference>
<evidence type="ECO:0000256" key="2">
    <source>
        <dbReference type="PROSITE-ProRule" id="PRU00335"/>
    </source>
</evidence>
<dbReference type="SUPFAM" id="SSF46689">
    <property type="entry name" value="Homeodomain-like"/>
    <property type="match status" value="1"/>
</dbReference>
<name>A0A2X2SZV5_CAPOC</name>
<dbReference type="Pfam" id="PF00440">
    <property type="entry name" value="TetR_N"/>
    <property type="match status" value="1"/>
</dbReference>
<dbReference type="EMBL" id="UAVS01000005">
    <property type="protein sequence ID" value="SQA93713.1"/>
    <property type="molecule type" value="Genomic_DNA"/>
</dbReference>
<dbReference type="Gene3D" id="1.10.357.10">
    <property type="entry name" value="Tetracycline Repressor, domain 2"/>
    <property type="match status" value="1"/>
</dbReference>
<feature type="domain" description="HTH tetR-type" evidence="3">
    <location>
        <begin position="1"/>
        <end position="59"/>
    </location>
</feature>
<dbReference type="InterPro" id="IPR001647">
    <property type="entry name" value="HTH_TetR"/>
</dbReference>
<reference evidence="4 5" key="1">
    <citation type="submission" date="2018-06" db="EMBL/GenBank/DDBJ databases">
        <authorList>
            <consortium name="Pathogen Informatics"/>
            <person name="Doyle S."/>
        </authorList>
    </citation>
    <scope>NUCLEOTIDE SEQUENCE [LARGE SCALE GENOMIC DNA]</scope>
    <source>
        <strain evidence="4 5">NCTC11545</strain>
    </source>
</reference>
<dbReference type="SUPFAM" id="SSF48498">
    <property type="entry name" value="Tetracyclin repressor-like, C-terminal domain"/>
    <property type="match status" value="1"/>
</dbReference>
<dbReference type="InterPro" id="IPR009057">
    <property type="entry name" value="Homeodomain-like_sf"/>
</dbReference>
<dbReference type="PROSITE" id="PS50977">
    <property type="entry name" value="HTH_TETR_2"/>
    <property type="match status" value="1"/>
</dbReference>
<evidence type="ECO:0000313" key="4">
    <source>
        <dbReference type="EMBL" id="SQA93713.1"/>
    </source>
</evidence>
<keyword evidence="1 2" id="KW-0238">DNA-binding</keyword>
<dbReference type="Proteomes" id="UP000250169">
    <property type="component" value="Unassembled WGS sequence"/>
</dbReference>
<feature type="DNA-binding region" description="H-T-H motif" evidence="2">
    <location>
        <begin position="22"/>
        <end position="41"/>
    </location>
</feature>